<evidence type="ECO:0000259" key="2">
    <source>
        <dbReference type="SMART" id="SM00458"/>
    </source>
</evidence>
<keyword evidence="4" id="KW-1185">Reference proteome</keyword>
<dbReference type="CDD" id="cd00161">
    <property type="entry name" value="beta-trefoil_Ricin-like"/>
    <property type="match status" value="1"/>
</dbReference>
<sequence length="172" mass="18085">MLATSLFALALAATGFAQTTPPAGYRKVYITSMVDAKYVVVPKAASAGSTLVVQTLTSKPEQQWYLTDGDSQIMLASAATPLCMDGGAKSNWKDMGNVYVNACDTTAPGQAWTVMADGRIALKGSSPQECLDLQYMRATANNPVGMYSCAGLGNIGAKDKGINWPLVNATTF</sequence>
<dbReference type="AlphaFoldDB" id="A0A6A6IY36"/>
<dbReference type="GeneID" id="54578866"/>
<dbReference type="Pfam" id="PF00652">
    <property type="entry name" value="Ricin_B_lectin"/>
    <property type="match status" value="1"/>
</dbReference>
<evidence type="ECO:0000313" key="3">
    <source>
        <dbReference type="EMBL" id="KAF2254947.1"/>
    </source>
</evidence>
<dbReference type="RefSeq" id="XP_033689951.1">
    <property type="nucleotide sequence ID" value="XM_033825536.1"/>
</dbReference>
<reference evidence="3" key="1">
    <citation type="journal article" date="2020" name="Stud. Mycol.">
        <title>101 Dothideomycetes genomes: a test case for predicting lifestyles and emergence of pathogens.</title>
        <authorList>
            <person name="Haridas S."/>
            <person name="Albert R."/>
            <person name="Binder M."/>
            <person name="Bloem J."/>
            <person name="Labutti K."/>
            <person name="Salamov A."/>
            <person name="Andreopoulos B."/>
            <person name="Baker S."/>
            <person name="Barry K."/>
            <person name="Bills G."/>
            <person name="Bluhm B."/>
            <person name="Cannon C."/>
            <person name="Castanera R."/>
            <person name="Culley D."/>
            <person name="Daum C."/>
            <person name="Ezra D."/>
            <person name="Gonzalez J."/>
            <person name="Henrissat B."/>
            <person name="Kuo A."/>
            <person name="Liang C."/>
            <person name="Lipzen A."/>
            <person name="Lutzoni F."/>
            <person name="Magnuson J."/>
            <person name="Mondo S."/>
            <person name="Nolan M."/>
            <person name="Ohm R."/>
            <person name="Pangilinan J."/>
            <person name="Park H.-J."/>
            <person name="Ramirez L."/>
            <person name="Alfaro M."/>
            <person name="Sun H."/>
            <person name="Tritt A."/>
            <person name="Yoshinaga Y."/>
            <person name="Zwiers L.-H."/>
            <person name="Turgeon B."/>
            <person name="Goodwin S."/>
            <person name="Spatafora J."/>
            <person name="Crous P."/>
            <person name="Grigoriev I."/>
        </authorList>
    </citation>
    <scope>NUCLEOTIDE SEQUENCE</scope>
    <source>
        <strain evidence="3">CBS 122368</strain>
    </source>
</reference>
<protein>
    <submittedName>
        <fullName evidence="3">Carbohydrate-binding module family 13 protein</fullName>
    </submittedName>
</protein>
<accession>A0A6A6IY36</accession>
<feature type="signal peptide" evidence="1">
    <location>
        <begin position="1"/>
        <end position="17"/>
    </location>
</feature>
<keyword evidence="1" id="KW-0732">Signal</keyword>
<dbReference type="EMBL" id="ML987190">
    <property type="protein sequence ID" value="KAF2254947.1"/>
    <property type="molecule type" value="Genomic_DNA"/>
</dbReference>
<dbReference type="SMART" id="SM00458">
    <property type="entry name" value="RICIN"/>
    <property type="match status" value="1"/>
</dbReference>
<dbReference type="Proteomes" id="UP000800094">
    <property type="component" value="Unassembled WGS sequence"/>
</dbReference>
<evidence type="ECO:0000256" key="1">
    <source>
        <dbReference type="SAM" id="SignalP"/>
    </source>
</evidence>
<dbReference type="PROSITE" id="PS50231">
    <property type="entry name" value="RICIN_B_LECTIN"/>
    <property type="match status" value="1"/>
</dbReference>
<evidence type="ECO:0000313" key="4">
    <source>
        <dbReference type="Proteomes" id="UP000800094"/>
    </source>
</evidence>
<feature type="domain" description="Ricin B lectin" evidence="2">
    <location>
        <begin position="27"/>
        <end position="158"/>
    </location>
</feature>
<dbReference type="OrthoDB" id="6770063at2759"/>
<proteinExistence type="predicted"/>
<dbReference type="InterPro" id="IPR000772">
    <property type="entry name" value="Ricin_B_lectin"/>
</dbReference>
<dbReference type="SUPFAM" id="SSF50370">
    <property type="entry name" value="Ricin B-like lectins"/>
    <property type="match status" value="1"/>
</dbReference>
<gene>
    <name evidence="3" type="ORF">BU26DRAFT_475510</name>
</gene>
<name>A0A6A6IY36_9PLEO</name>
<organism evidence="3 4">
    <name type="scientific">Trematosphaeria pertusa</name>
    <dbReference type="NCBI Taxonomy" id="390896"/>
    <lineage>
        <taxon>Eukaryota</taxon>
        <taxon>Fungi</taxon>
        <taxon>Dikarya</taxon>
        <taxon>Ascomycota</taxon>
        <taxon>Pezizomycotina</taxon>
        <taxon>Dothideomycetes</taxon>
        <taxon>Pleosporomycetidae</taxon>
        <taxon>Pleosporales</taxon>
        <taxon>Massarineae</taxon>
        <taxon>Trematosphaeriaceae</taxon>
        <taxon>Trematosphaeria</taxon>
    </lineage>
</organism>
<dbReference type="InterPro" id="IPR035992">
    <property type="entry name" value="Ricin_B-like_lectins"/>
</dbReference>
<feature type="chain" id="PRO_5025652457" evidence="1">
    <location>
        <begin position="18"/>
        <end position="172"/>
    </location>
</feature>
<dbReference type="Gene3D" id="2.80.10.50">
    <property type="match status" value="1"/>
</dbReference>